<evidence type="ECO:0000313" key="14">
    <source>
        <dbReference type="Proteomes" id="UP000654075"/>
    </source>
</evidence>
<keyword evidence="6" id="KW-0694">RNA-binding</keyword>
<keyword evidence="4 9" id="KW-0347">Helicase</keyword>
<dbReference type="EC" id="3.6.4.13" evidence="1"/>
<dbReference type="InterPro" id="IPR014001">
    <property type="entry name" value="Helicase_ATP-bd"/>
</dbReference>
<dbReference type="Pfam" id="PF00271">
    <property type="entry name" value="Helicase_C"/>
    <property type="match status" value="1"/>
</dbReference>
<dbReference type="PROSITE" id="PS51195">
    <property type="entry name" value="Q_MOTIF"/>
    <property type="match status" value="1"/>
</dbReference>
<keyword evidence="2 9" id="KW-0547">Nucleotide-binding</keyword>
<feature type="short sequence motif" description="Q motif" evidence="8">
    <location>
        <begin position="23"/>
        <end position="51"/>
    </location>
</feature>
<dbReference type="InterPro" id="IPR014014">
    <property type="entry name" value="RNA_helicase_DEAD_Q_motif"/>
</dbReference>
<dbReference type="GO" id="GO:0016787">
    <property type="term" value="F:hydrolase activity"/>
    <property type="evidence" value="ECO:0007669"/>
    <property type="project" value="UniProtKB-KW"/>
</dbReference>
<keyword evidence="3 9" id="KW-0378">Hydrolase</keyword>
<proteinExistence type="inferred from homology"/>
<evidence type="ECO:0000256" key="1">
    <source>
        <dbReference type="ARBA" id="ARBA00012552"/>
    </source>
</evidence>
<gene>
    <name evidence="13" type="ORF">PGLA1383_LOCUS33264</name>
</gene>
<comment type="catalytic activity">
    <reaction evidence="7">
        <text>ATP + H2O = ADP + phosphate + H(+)</text>
        <dbReference type="Rhea" id="RHEA:13065"/>
        <dbReference type="ChEBI" id="CHEBI:15377"/>
        <dbReference type="ChEBI" id="CHEBI:15378"/>
        <dbReference type="ChEBI" id="CHEBI:30616"/>
        <dbReference type="ChEBI" id="CHEBI:43474"/>
        <dbReference type="ChEBI" id="CHEBI:456216"/>
        <dbReference type="EC" id="3.6.4.13"/>
    </reaction>
</comment>
<evidence type="ECO:0000313" key="13">
    <source>
        <dbReference type="EMBL" id="CAE8615551.1"/>
    </source>
</evidence>
<protein>
    <recommendedName>
        <fullName evidence="1">RNA helicase</fullName>
        <ecNumber evidence="1">3.6.4.13</ecNumber>
    </recommendedName>
</protein>
<dbReference type="SUPFAM" id="SSF52540">
    <property type="entry name" value="P-loop containing nucleoside triphosphate hydrolases"/>
    <property type="match status" value="1"/>
</dbReference>
<evidence type="ECO:0000256" key="9">
    <source>
        <dbReference type="RuleBase" id="RU000492"/>
    </source>
</evidence>
<name>A0A813FYR8_POLGL</name>
<evidence type="ECO:0000256" key="6">
    <source>
        <dbReference type="ARBA" id="ARBA00022884"/>
    </source>
</evidence>
<dbReference type="GO" id="GO:0003724">
    <property type="term" value="F:RNA helicase activity"/>
    <property type="evidence" value="ECO:0007669"/>
    <property type="project" value="UniProtKB-EC"/>
</dbReference>
<dbReference type="GO" id="GO:0003723">
    <property type="term" value="F:RNA binding"/>
    <property type="evidence" value="ECO:0007669"/>
    <property type="project" value="UniProtKB-KW"/>
</dbReference>
<dbReference type="InterPro" id="IPR001650">
    <property type="entry name" value="Helicase_C-like"/>
</dbReference>
<evidence type="ECO:0000256" key="4">
    <source>
        <dbReference type="ARBA" id="ARBA00022806"/>
    </source>
</evidence>
<dbReference type="CDD" id="cd18787">
    <property type="entry name" value="SF2_C_DEAD"/>
    <property type="match status" value="1"/>
</dbReference>
<feature type="domain" description="DEAD-box RNA helicase Q" evidence="12">
    <location>
        <begin position="23"/>
        <end position="51"/>
    </location>
</feature>
<evidence type="ECO:0000256" key="2">
    <source>
        <dbReference type="ARBA" id="ARBA00022741"/>
    </source>
</evidence>
<dbReference type="GO" id="GO:0005524">
    <property type="term" value="F:ATP binding"/>
    <property type="evidence" value="ECO:0007669"/>
    <property type="project" value="UniProtKB-KW"/>
</dbReference>
<keyword evidence="5 9" id="KW-0067">ATP-binding</keyword>
<dbReference type="AlphaFoldDB" id="A0A813FYR8"/>
<dbReference type="FunFam" id="3.40.50.300:FF:000849">
    <property type="entry name" value="ATP-dependent RNA helicase DBP5"/>
    <property type="match status" value="1"/>
</dbReference>
<feature type="domain" description="Helicase C-terminal" evidence="11">
    <location>
        <begin position="235"/>
        <end position="396"/>
    </location>
</feature>
<dbReference type="PROSITE" id="PS00039">
    <property type="entry name" value="DEAD_ATP_HELICASE"/>
    <property type="match status" value="1"/>
</dbReference>
<dbReference type="PROSITE" id="PS51192">
    <property type="entry name" value="HELICASE_ATP_BIND_1"/>
    <property type="match status" value="1"/>
</dbReference>
<dbReference type="InterPro" id="IPR027417">
    <property type="entry name" value="P-loop_NTPase"/>
</dbReference>
<accession>A0A813FYR8</accession>
<evidence type="ECO:0000256" key="7">
    <source>
        <dbReference type="ARBA" id="ARBA00047984"/>
    </source>
</evidence>
<comment type="caution">
    <text evidence="13">The sequence shown here is derived from an EMBL/GenBank/DDBJ whole genome shotgun (WGS) entry which is preliminary data.</text>
</comment>
<dbReference type="Pfam" id="PF00270">
    <property type="entry name" value="DEAD"/>
    <property type="match status" value="1"/>
</dbReference>
<dbReference type="SMART" id="SM00490">
    <property type="entry name" value="HELICc"/>
    <property type="match status" value="1"/>
</dbReference>
<feature type="domain" description="Helicase ATP-binding" evidence="10">
    <location>
        <begin position="54"/>
        <end position="224"/>
    </location>
</feature>
<dbReference type="Gene3D" id="3.40.50.300">
    <property type="entry name" value="P-loop containing nucleotide triphosphate hydrolases"/>
    <property type="match status" value="2"/>
</dbReference>
<evidence type="ECO:0000259" key="10">
    <source>
        <dbReference type="PROSITE" id="PS51192"/>
    </source>
</evidence>
<dbReference type="OrthoDB" id="10265785at2759"/>
<comment type="similarity">
    <text evidence="9">Belongs to the DEAD box helicase family.</text>
</comment>
<evidence type="ECO:0000256" key="8">
    <source>
        <dbReference type="PROSITE-ProRule" id="PRU00552"/>
    </source>
</evidence>
<sequence length="396" mass="44129">MADSGLSGEGLTFETSEDVEVVSAFSQMGLKEDLLRGIYAYGFDKPSAVQQRAIRPITKGRDVIVQSQSGTGKTSVFCLGCLQAVDFAVKEPQGILLSPTRELAEQSAQVCSALADYVDLHIHTCVGGKSLKDGIKALKAGVHIVSGTPGRVLSMIQQKHLAVRKIKMLVLDEADEMLSKGFKEQVYNIKRHLSEKTQVILVSATLSQEVLEMTVDFMKKPFRLLVKREEVTLAGIKQFYVAVEKEEWKFDTLCDLYDSMTITQAVIFVNTKQKVDWLAGKMRQANFPVSAIHGDLPQKVRDTVMQEFRDGRCRLLIATDLVGRGLDVQQVSLVINYDIPASKEFYIHRIGRSGRFGRKGVALNFVKDEDARELRNIEQHYSTVIKEMPASIANLI</sequence>
<dbReference type="InterPro" id="IPR000629">
    <property type="entry name" value="RNA-helicase_DEAD-box_CS"/>
</dbReference>
<dbReference type="InterPro" id="IPR011545">
    <property type="entry name" value="DEAD/DEAH_box_helicase_dom"/>
</dbReference>
<dbReference type="FunFam" id="3.40.50.300:FF:000031">
    <property type="entry name" value="Eukaryotic initiation factor 4A-III"/>
    <property type="match status" value="1"/>
</dbReference>
<dbReference type="PANTHER" id="PTHR47958">
    <property type="entry name" value="ATP-DEPENDENT RNA HELICASE DBP3"/>
    <property type="match status" value="1"/>
</dbReference>
<keyword evidence="14" id="KW-1185">Reference proteome</keyword>
<evidence type="ECO:0000259" key="12">
    <source>
        <dbReference type="PROSITE" id="PS51195"/>
    </source>
</evidence>
<dbReference type="Proteomes" id="UP000654075">
    <property type="component" value="Unassembled WGS sequence"/>
</dbReference>
<evidence type="ECO:0000256" key="3">
    <source>
        <dbReference type="ARBA" id="ARBA00022801"/>
    </source>
</evidence>
<dbReference type="PROSITE" id="PS51194">
    <property type="entry name" value="HELICASE_CTER"/>
    <property type="match status" value="1"/>
</dbReference>
<dbReference type="EMBL" id="CAJNNV010025657">
    <property type="protein sequence ID" value="CAE8615551.1"/>
    <property type="molecule type" value="Genomic_DNA"/>
</dbReference>
<organism evidence="13 14">
    <name type="scientific">Polarella glacialis</name>
    <name type="common">Dinoflagellate</name>
    <dbReference type="NCBI Taxonomy" id="89957"/>
    <lineage>
        <taxon>Eukaryota</taxon>
        <taxon>Sar</taxon>
        <taxon>Alveolata</taxon>
        <taxon>Dinophyceae</taxon>
        <taxon>Suessiales</taxon>
        <taxon>Suessiaceae</taxon>
        <taxon>Polarella</taxon>
    </lineage>
</organism>
<reference evidence="13" key="1">
    <citation type="submission" date="2021-02" db="EMBL/GenBank/DDBJ databases">
        <authorList>
            <person name="Dougan E. K."/>
            <person name="Rhodes N."/>
            <person name="Thang M."/>
            <person name="Chan C."/>
        </authorList>
    </citation>
    <scope>NUCLEOTIDE SEQUENCE</scope>
</reference>
<dbReference type="SMART" id="SM00487">
    <property type="entry name" value="DEXDc"/>
    <property type="match status" value="1"/>
</dbReference>
<evidence type="ECO:0000259" key="11">
    <source>
        <dbReference type="PROSITE" id="PS51194"/>
    </source>
</evidence>
<evidence type="ECO:0000256" key="5">
    <source>
        <dbReference type="ARBA" id="ARBA00022840"/>
    </source>
</evidence>